<protein>
    <submittedName>
        <fullName evidence="1">Uncharacterized protein</fullName>
    </submittedName>
</protein>
<evidence type="ECO:0000313" key="1">
    <source>
        <dbReference type="EMBL" id="KAJ7390349.1"/>
    </source>
</evidence>
<evidence type="ECO:0000313" key="2">
    <source>
        <dbReference type="Proteomes" id="UP001163046"/>
    </source>
</evidence>
<comment type="caution">
    <text evidence="1">The sequence shown here is derived from an EMBL/GenBank/DDBJ whole genome shotgun (WGS) entry which is preliminary data.</text>
</comment>
<organism evidence="1 2">
    <name type="scientific">Desmophyllum pertusum</name>
    <dbReference type="NCBI Taxonomy" id="174260"/>
    <lineage>
        <taxon>Eukaryota</taxon>
        <taxon>Metazoa</taxon>
        <taxon>Cnidaria</taxon>
        <taxon>Anthozoa</taxon>
        <taxon>Hexacorallia</taxon>
        <taxon>Scleractinia</taxon>
        <taxon>Caryophylliina</taxon>
        <taxon>Caryophylliidae</taxon>
        <taxon>Desmophyllum</taxon>
    </lineage>
</organism>
<dbReference type="AlphaFoldDB" id="A0A9X0A013"/>
<sequence>AYNLTFSPEKLENWCLPLKTISLSTNIAKKADESTGRETIYSHITLHNIAAIHTDTHRRCAAALCH</sequence>
<reference evidence="1" key="1">
    <citation type="submission" date="2023-01" db="EMBL/GenBank/DDBJ databases">
        <title>Genome assembly of the deep-sea coral Lophelia pertusa.</title>
        <authorList>
            <person name="Herrera S."/>
            <person name="Cordes E."/>
        </authorList>
    </citation>
    <scope>NUCLEOTIDE SEQUENCE</scope>
    <source>
        <strain evidence="1">USNM1676648</strain>
        <tissue evidence="1">Polyp</tissue>
    </source>
</reference>
<proteinExistence type="predicted"/>
<gene>
    <name evidence="1" type="ORF">OS493_025600</name>
</gene>
<feature type="non-terminal residue" evidence="1">
    <location>
        <position position="1"/>
    </location>
</feature>
<keyword evidence="2" id="KW-1185">Reference proteome</keyword>
<dbReference type="EMBL" id="MU825417">
    <property type="protein sequence ID" value="KAJ7390349.1"/>
    <property type="molecule type" value="Genomic_DNA"/>
</dbReference>
<dbReference type="Proteomes" id="UP001163046">
    <property type="component" value="Unassembled WGS sequence"/>
</dbReference>
<accession>A0A9X0A013</accession>
<name>A0A9X0A013_9CNID</name>